<feature type="domain" description="Phosphatidic acid phosphatase type 2/haloperoxidase" evidence="2">
    <location>
        <begin position="61"/>
        <end position="174"/>
    </location>
</feature>
<dbReference type="Pfam" id="PF01569">
    <property type="entry name" value="PAP2"/>
    <property type="match status" value="1"/>
</dbReference>
<organism evidence="3 4">
    <name type="scientific">Maribacter vaceletii</name>
    <dbReference type="NCBI Taxonomy" id="1206816"/>
    <lineage>
        <taxon>Bacteria</taxon>
        <taxon>Pseudomonadati</taxon>
        <taxon>Bacteroidota</taxon>
        <taxon>Flavobacteriia</taxon>
        <taxon>Flavobacteriales</taxon>
        <taxon>Flavobacteriaceae</taxon>
        <taxon>Maribacter</taxon>
    </lineage>
</organism>
<dbReference type="PANTHER" id="PTHR14969:SF13">
    <property type="entry name" value="AT30094P"/>
    <property type="match status" value="1"/>
</dbReference>
<dbReference type="Gene3D" id="1.20.144.10">
    <property type="entry name" value="Phosphatidic acid phosphatase type 2/haloperoxidase"/>
    <property type="match status" value="2"/>
</dbReference>
<name>A0A495DV35_9FLAO</name>
<feature type="transmembrane region" description="Helical" evidence="1">
    <location>
        <begin position="159"/>
        <end position="178"/>
    </location>
</feature>
<dbReference type="EMBL" id="RBIQ01000013">
    <property type="protein sequence ID" value="RKR06961.1"/>
    <property type="molecule type" value="Genomic_DNA"/>
</dbReference>
<feature type="transmembrane region" description="Helical" evidence="1">
    <location>
        <begin position="57"/>
        <end position="75"/>
    </location>
</feature>
<keyword evidence="4" id="KW-1185">Reference proteome</keyword>
<keyword evidence="1" id="KW-0472">Membrane</keyword>
<proteinExistence type="predicted"/>
<dbReference type="AlphaFoldDB" id="A0A495DV35"/>
<dbReference type="PANTHER" id="PTHR14969">
    <property type="entry name" value="SPHINGOSINE-1-PHOSPHATE PHOSPHOHYDROLASE"/>
    <property type="match status" value="1"/>
</dbReference>
<dbReference type="RefSeq" id="WP_121069184.1">
    <property type="nucleotide sequence ID" value="NZ_RBIQ01000013.1"/>
</dbReference>
<dbReference type="Proteomes" id="UP000269412">
    <property type="component" value="Unassembled WGS sequence"/>
</dbReference>
<dbReference type="SUPFAM" id="SSF48317">
    <property type="entry name" value="Acid phosphatase/Vanadium-dependent haloperoxidase"/>
    <property type="match status" value="1"/>
</dbReference>
<gene>
    <name evidence="3" type="ORF">CLV91_3189</name>
</gene>
<dbReference type="SMART" id="SM00014">
    <property type="entry name" value="acidPPc"/>
    <property type="match status" value="1"/>
</dbReference>
<protein>
    <submittedName>
        <fullName evidence="3">Undecaprenyl-diphosphatase</fullName>
    </submittedName>
</protein>
<feature type="transmembrane region" description="Helical" evidence="1">
    <location>
        <begin position="106"/>
        <end position="127"/>
    </location>
</feature>
<dbReference type="OrthoDB" id="9789113at2"/>
<keyword evidence="1" id="KW-1133">Transmembrane helix</keyword>
<dbReference type="GO" id="GO:0042392">
    <property type="term" value="F:sphingosine-1-phosphate phosphatase activity"/>
    <property type="evidence" value="ECO:0007669"/>
    <property type="project" value="TreeGrafter"/>
</dbReference>
<evidence type="ECO:0000313" key="3">
    <source>
        <dbReference type="EMBL" id="RKR06961.1"/>
    </source>
</evidence>
<keyword evidence="1" id="KW-0812">Transmembrane</keyword>
<accession>A0A495DV35</accession>
<sequence length="190" mass="22061">MLEQLLQWDQELFVYLNSLGSTPYDFFWITVTTIQNWIPIFILFFIIVALKYPKKEALFVVLTVVALAIFITQFTDVVKHALERLRPNNTPEIKEYIRILKNPGSYSFFSGHSSSSSSIATLLYLFLRKRFKGALLFFIWPLLFAYSRIYVGVHYPLDIIVGTAVGVLSAFLFYAMYLKIIVPYLKLNHP</sequence>
<feature type="transmembrane region" description="Helical" evidence="1">
    <location>
        <begin position="134"/>
        <end position="153"/>
    </location>
</feature>
<evidence type="ECO:0000313" key="4">
    <source>
        <dbReference type="Proteomes" id="UP000269412"/>
    </source>
</evidence>
<evidence type="ECO:0000259" key="2">
    <source>
        <dbReference type="SMART" id="SM00014"/>
    </source>
</evidence>
<evidence type="ECO:0000256" key="1">
    <source>
        <dbReference type="SAM" id="Phobius"/>
    </source>
</evidence>
<dbReference type="InterPro" id="IPR036938">
    <property type="entry name" value="PAP2/HPO_sf"/>
</dbReference>
<comment type="caution">
    <text evidence="3">The sequence shown here is derived from an EMBL/GenBank/DDBJ whole genome shotgun (WGS) entry which is preliminary data.</text>
</comment>
<feature type="transmembrane region" description="Helical" evidence="1">
    <location>
        <begin position="26"/>
        <end position="50"/>
    </location>
</feature>
<reference evidence="3 4" key="1">
    <citation type="submission" date="2018-10" db="EMBL/GenBank/DDBJ databases">
        <title>Genomic Encyclopedia of Archaeal and Bacterial Type Strains, Phase II (KMG-II): from individual species to whole genera.</title>
        <authorList>
            <person name="Goeker M."/>
        </authorList>
    </citation>
    <scope>NUCLEOTIDE SEQUENCE [LARGE SCALE GENOMIC DNA]</scope>
    <source>
        <strain evidence="3 4">DSM 25230</strain>
    </source>
</reference>
<dbReference type="InterPro" id="IPR000326">
    <property type="entry name" value="PAP2/HPO"/>
</dbReference>